<dbReference type="Proteomes" id="UP001501470">
    <property type="component" value="Unassembled WGS sequence"/>
</dbReference>
<sequence length="323" mass="36489">MGSCVNYVLVRDGEHTVYSQGGGAGHGIDYIFAAGPEVILRFLDNLGDSAGREWFDDIYCEGGVLVDVDRRVLLLFNTVYNQVVYRAAMLEAYAATWPGWEIRWAYDGIADLMVYVGVDPAGAHRDREPKRTERNEFGPDDRVAAVVTVRGADGRVRLYGLNPDMAWRRWFMGPDLVEWVCAGPELPESAEDMPTAGLDLDPAARRAGLWTVQPLRGLRQRWAELWPGWTLEFWGDDMARQAVHDPDRLYDSIRPSSIARDREELAKRLRTCWSVRSTILARGTSAEELQSWYDMNFGLIRNYLDADVSAQELERLAGLLRGA</sequence>
<proteinExistence type="predicted"/>
<evidence type="ECO:0000313" key="2">
    <source>
        <dbReference type="Proteomes" id="UP001501470"/>
    </source>
</evidence>
<evidence type="ECO:0000313" key="1">
    <source>
        <dbReference type="EMBL" id="GAA1572939.1"/>
    </source>
</evidence>
<name>A0ABN2D935_9ACTN</name>
<organism evidence="1 2">
    <name type="scientific">Dactylosporangium maewongense</name>
    <dbReference type="NCBI Taxonomy" id="634393"/>
    <lineage>
        <taxon>Bacteria</taxon>
        <taxon>Bacillati</taxon>
        <taxon>Actinomycetota</taxon>
        <taxon>Actinomycetes</taxon>
        <taxon>Micromonosporales</taxon>
        <taxon>Micromonosporaceae</taxon>
        <taxon>Dactylosporangium</taxon>
    </lineage>
</organism>
<protein>
    <submittedName>
        <fullName evidence="1">Uncharacterized protein</fullName>
    </submittedName>
</protein>
<comment type="caution">
    <text evidence="1">The sequence shown here is derived from an EMBL/GenBank/DDBJ whole genome shotgun (WGS) entry which is preliminary data.</text>
</comment>
<dbReference type="RefSeq" id="WP_344514781.1">
    <property type="nucleotide sequence ID" value="NZ_BAAAQD010000049.1"/>
</dbReference>
<dbReference type="EMBL" id="BAAAQD010000049">
    <property type="protein sequence ID" value="GAA1572939.1"/>
    <property type="molecule type" value="Genomic_DNA"/>
</dbReference>
<gene>
    <name evidence="1" type="ORF">GCM10009827_113650</name>
</gene>
<keyword evidence="2" id="KW-1185">Reference proteome</keyword>
<reference evidence="1 2" key="1">
    <citation type="journal article" date="2019" name="Int. J. Syst. Evol. Microbiol.">
        <title>The Global Catalogue of Microorganisms (GCM) 10K type strain sequencing project: providing services to taxonomists for standard genome sequencing and annotation.</title>
        <authorList>
            <consortium name="The Broad Institute Genomics Platform"/>
            <consortium name="The Broad Institute Genome Sequencing Center for Infectious Disease"/>
            <person name="Wu L."/>
            <person name="Ma J."/>
        </authorList>
    </citation>
    <scope>NUCLEOTIDE SEQUENCE [LARGE SCALE GENOMIC DNA]</scope>
    <source>
        <strain evidence="1 2">JCM 15933</strain>
    </source>
</reference>
<accession>A0ABN2D935</accession>